<evidence type="ECO:0000313" key="3">
    <source>
        <dbReference type="Proteomes" id="UP000807769"/>
    </source>
</evidence>
<dbReference type="RefSeq" id="XP_041193860.1">
    <property type="nucleotide sequence ID" value="XM_041330847.1"/>
</dbReference>
<dbReference type="OrthoDB" id="2647060at2759"/>
<feature type="transmembrane region" description="Helical" evidence="1">
    <location>
        <begin position="35"/>
        <end position="55"/>
    </location>
</feature>
<dbReference type="GeneID" id="64624864"/>
<gene>
    <name evidence="2" type="ORF">BJ212DRAFT_1270007</name>
</gene>
<accession>A0A9P7ECF1</accession>
<keyword evidence="1" id="KW-0472">Membrane</keyword>
<dbReference type="AlphaFoldDB" id="A0A9P7ECF1"/>
<evidence type="ECO:0000313" key="2">
    <source>
        <dbReference type="EMBL" id="KAG1817618.1"/>
    </source>
</evidence>
<organism evidence="2 3">
    <name type="scientific">Suillus subaureus</name>
    <dbReference type="NCBI Taxonomy" id="48587"/>
    <lineage>
        <taxon>Eukaryota</taxon>
        <taxon>Fungi</taxon>
        <taxon>Dikarya</taxon>
        <taxon>Basidiomycota</taxon>
        <taxon>Agaricomycotina</taxon>
        <taxon>Agaricomycetes</taxon>
        <taxon>Agaricomycetidae</taxon>
        <taxon>Boletales</taxon>
        <taxon>Suillineae</taxon>
        <taxon>Suillaceae</taxon>
        <taxon>Suillus</taxon>
    </lineage>
</organism>
<protein>
    <submittedName>
        <fullName evidence="2">Uncharacterized protein</fullName>
    </submittedName>
</protein>
<name>A0A9P7ECF1_9AGAM</name>
<evidence type="ECO:0000256" key="1">
    <source>
        <dbReference type="SAM" id="Phobius"/>
    </source>
</evidence>
<reference evidence="2" key="1">
    <citation type="journal article" date="2020" name="New Phytol.">
        <title>Comparative genomics reveals dynamic genome evolution in host specialist ectomycorrhizal fungi.</title>
        <authorList>
            <person name="Lofgren L.A."/>
            <person name="Nguyen N.H."/>
            <person name="Vilgalys R."/>
            <person name="Ruytinx J."/>
            <person name="Liao H.L."/>
            <person name="Branco S."/>
            <person name="Kuo A."/>
            <person name="LaButti K."/>
            <person name="Lipzen A."/>
            <person name="Andreopoulos W."/>
            <person name="Pangilinan J."/>
            <person name="Riley R."/>
            <person name="Hundley H."/>
            <person name="Na H."/>
            <person name="Barry K."/>
            <person name="Grigoriev I.V."/>
            <person name="Stajich J.E."/>
            <person name="Kennedy P.G."/>
        </authorList>
    </citation>
    <scope>NUCLEOTIDE SEQUENCE</scope>
    <source>
        <strain evidence="2">MN1</strain>
    </source>
</reference>
<dbReference type="EMBL" id="JABBWG010000013">
    <property type="protein sequence ID" value="KAG1817618.1"/>
    <property type="molecule type" value="Genomic_DNA"/>
</dbReference>
<sequence>MTCKCSILLQVLVHHSLFPTAPSQLHMAVSTDLLVFYQALFKCLCDAIYMLTAALKTHYAR</sequence>
<keyword evidence="3" id="KW-1185">Reference proteome</keyword>
<comment type="caution">
    <text evidence="2">The sequence shown here is derived from an EMBL/GenBank/DDBJ whole genome shotgun (WGS) entry which is preliminary data.</text>
</comment>
<dbReference type="Proteomes" id="UP000807769">
    <property type="component" value="Unassembled WGS sequence"/>
</dbReference>
<keyword evidence="1" id="KW-1133">Transmembrane helix</keyword>
<keyword evidence="1" id="KW-0812">Transmembrane</keyword>
<proteinExistence type="predicted"/>